<evidence type="ECO:0000313" key="1">
    <source>
        <dbReference type="EMBL" id="CEN35460.1"/>
    </source>
</evidence>
<name>A0A0B7HR74_9FLAO</name>
<dbReference type="Gene3D" id="3.40.50.410">
    <property type="entry name" value="von Willebrand factor, type A domain"/>
    <property type="match status" value="1"/>
</dbReference>
<sequence length="279" mass="30993">MNNYTTMWSSATPGFIIFLIDQSASMQEEFTADKNKAEFTASVINETINDLILQCSSGNMVKDRLFVSLIGYGGKGGTSVDDIRSGYIGSFAESPLRFEAVKKNIPDGDGGFIEIEEEVPIFIEPTCPENGLTPMAEAFEFAKQLVTAWIEKKPKNPAPVIINISDGFPFTGKDDDDEDIRNTTNKAYEIMSMHMEDGNPLVFNIHLGIGKECRFEESSLELPDENAKFLFSISSKVPRAYKEVGRRYDFDIRPNSRGFISNASADSFIKFISFGSSSK</sequence>
<dbReference type="RefSeq" id="WP_018280275.1">
    <property type="nucleotide sequence ID" value="NZ_BOQG01000007.1"/>
</dbReference>
<proteinExistence type="predicted"/>
<dbReference type="EMBL" id="CDOG01000005">
    <property type="protein sequence ID" value="CEN35460.1"/>
    <property type="molecule type" value="Genomic_DNA"/>
</dbReference>
<organism evidence="1 2">
    <name type="scientific">Capnocytophaga cynodegmi</name>
    <dbReference type="NCBI Taxonomy" id="28189"/>
    <lineage>
        <taxon>Bacteria</taxon>
        <taxon>Pseudomonadati</taxon>
        <taxon>Bacteroidota</taxon>
        <taxon>Flavobacteriia</taxon>
        <taxon>Flavobacteriales</taxon>
        <taxon>Flavobacteriaceae</taxon>
        <taxon>Capnocytophaga</taxon>
    </lineage>
</organism>
<reference evidence="1 2" key="1">
    <citation type="submission" date="2015-01" db="EMBL/GenBank/DDBJ databases">
        <authorList>
            <person name="MANFREDI Pablo"/>
        </authorList>
    </citation>
    <scope>NUCLEOTIDE SEQUENCE [LARGE SCALE GENOMIC DNA]</scope>
    <source>
        <strain evidence="1 2">Ccy74</strain>
    </source>
</reference>
<dbReference type="OrthoDB" id="7605323at2"/>
<protein>
    <submittedName>
        <fullName evidence="1">Putative Encoded in toxicity protection protein</fullName>
    </submittedName>
</protein>
<accession>A0A0B7HR74</accession>
<dbReference type="SUPFAM" id="SSF53300">
    <property type="entry name" value="vWA-like"/>
    <property type="match status" value="1"/>
</dbReference>
<dbReference type="AlphaFoldDB" id="A0A0B7HR74"/>
<evidence type="ECO:0000313" key="2">
    <source>
        <dbReference type="Proteomes" id="UP000038083"/>
    </source>
</evidence>
<dbReference type="Proteomes" id="UP000038083">
    <property type="component" value="Unassembled WGS sequence"/>
</dbReference>
<gene>
    <name evidence="1" type="ORF">CCYN74_130031</name>
</gene>
<dbReference type="InterPro" id="IPR036465">
    <property type="entry name" value="vWFA_dom_sf"/>
</dbReference>